<reference evidence="3 4" key="1">
    <citation type="submission" date="2019-06" db="EMBL/GenBank/DDBJ databases">
        <authorList>
            <person name="Yang Y."/>
        </authorList>
    </citation>
    <scope>NUCLEOTIDE SEQUENCE [LARGE SCALE GENOMIC DNA]</scope>
    <source>
        <strain evidence="3 4">BIT-26</strain>
    </source>
</reference>
<proteinExistence type="predicted"/>
<feature type="region of interest" description="Disordered" evidence="1">
    <location>
        <begin position="89"/>
        <end position="115"/>
    </location>
</feature>
<name>A0A506VD51_9GAMM</name>
<feature type="signal peptide" evidence="2">
    <location>
        <begin position="1"/>
        <end position="19"/>
    </location>
</feature>
<protein>
    <recommendedName>
        <fullName evidence="5">Lipoprotein</fullName>
    </recommendedName>
</protein>
<feature type="chain" id="PRO_5021472506" description="Lipoprotein" evidence="2">
    <location>
        <begin position="20"/>
        <end position="115"/>
    </location>
</feature>
<organism evidence="3 4">
    <name type="scientific">Mixta tenebrionis</name>
    <dbReference type="NCBI Taxonomy" id="2562439"/>
    <lineage>
        <taxon>Bacteria</taxon>
        <taxon>Pseudomonadati</taxon>
        <taxon>Pseudomonadota</taxon>
        <taxon>Gammaproteobacteria</taxon>
        <taxon>Enterobacterales</taxon>
        <taxon>Erwiniaceae</taxon>
        <taxon>Mixta</taxon>
    </lineage>
</organism>
<evidence type="ECO:0000256" key="1">
    <source>
        <dbReference type="SAM" id="MobiDB-lite"/>
    </source>
</evidence>
<evidence type="ECO:0000313" key="4">
    <source>
        <dbReference type="Proteomes" id="UP000319523"/>
    </source>
</evidence>
<evidence type="ECO:0008006" key="5">
    <source>
        <dbReference type="Google" id="ProtNLM"/>
    </source>
</evidence>
<dbReference type="EMBL" id="VHQI01000003">
    <property type="protein sequence ID" value="TPW43366.1"/>
    <property type="molecule type" value="Genomic_DNA"/>
</dbReference>
<dbReference type="AlphaFoldDB" id="A0A506VD51"/>
<keyword evidence="2" id="KW-0732">Signal</keyword>
<comment type="caution">
    <text evidence="3">The sequence shown here is derived from an EMBL/GenBank/DDBJ whole genome shotgun (WGS) entry which is preliminary data.</text>
</comment>
<feature type="compositionally biased region" description="Basic and acidic residues" evidence="1">
    <location>
        <begin position="89"/>
        <end position="107"/>
    </location>
</feature>
<dbReference type="Proteomes" id="UP000319523">
    <property type="component" value="Unassembled WGS sequence"/>
</dbReference>
<sequence>MKKPLAIFVLMAGCGAAQAAGEVGNEAQSYIAGLCAMTSEQQPVNQTQEQYVQKLKDMTRRGTAPYAMDKPDFNQDEAEKVAAAYTRLPEKVKRQNRQDQEACKKATMEQYQQAD</sequence>
<gene>
    <name evidence="3" type="ORF">FKM52_07350</name>
</gene>
<accession>A0A506VD51</accession>
<dbReference type="RefSeq" id="WP_141175540.1">
    <property type="nucleotide sequence ID" value="NZ_JBHUFX010000013.1"/>
</dbReference>
<evidence type="ECO:0000256" key="2">
    <source>
        <dbReference type="SAM" id="SignalP"/>
    </source>
</evidence>
<keyword evidence="4" id="KW-1185">Reference proteome</keyword>
<dbReference type="OrthoDB" id="6540211at2"/>
<evidence type="ECO:0000313" key="3">
    <source>
        <dbReference type="EMBL" id="TPW43366.1"/>
    </source>
</evidence>